<reference evidence="1 2" key="1">
    <citation type="journal article" date="2017" name="Int. J. Syst. Evol. Microbiol.">
        <title>Ramlibacter monticola sp. nov., isolated from forest soil.</title>
        <authorList>
            <person name="Chaudhary D.K."/>
            <person name="Kim J."/>
        </authorList>
    </citation>
    <scope>NUCLEOTIDE SEQUENCE [LARGE SCALE GENOMIC DNA]</scope>
    <source>
        <strain evidence="1 2">KACC 19175</strain>
    </source>
</reference>
<protein>
    <submittedName>
        <fullName evidence="1">Uncharacterized protein</fullName>
    </submittedName>
</protein>
<name>A0A936Z2Q3_9BURK</name>
<accession>A0A936Z2Q3</accession>
<evidence type="ECO:0000313" key="2">
    <source>
        <dbReference type="Proteomes" id="UP000599109"/>
    </source>
</evidence>
<proteinExistence type="predicted"/>
<sequence length="68" mass="8115">MRDTRFEELMAAWKAAETALEAYTATRGPCADPNLRRLMTQQFQYVAWRRYGQLCRYVASCRRRLPRI</sequence>
<dbReference type="RefSeq" id="WP_201675460.1">
    <property type="nucleotide sequence ID" value="NZ_JAEQNE010000004.1"/>
</dbReference>
<dbReference type="EMBL" id="JAEQNE010000004">
    <property type="protein sequence ID" value="MBL0392789.1"/>
    <property type="molecule type" value="Genomic_DNA"/>
</dbReference>
<dbReference type="Proteomes" id="UP000599109">
    <property type="component" value="Unassembled WGS sequence"/>
</dbReference>
<gene>
    <name evidence="1" type="ORF">JJ685_16755</name>
</gene>
<evidence type="ECO:0000313" key="1">
    <source>
        <dbReference type="EMBL" id="MBL0392789.1"/>
    </source>
</evidence>
<comment type="caution">
    <text evidence="1">The sequence shown here is derived from an EMBL/GenBank/DDBJ whole genome shotgun (WGS) entry which is preliminary data.</text>
</comment>
<dbReference type="AlphaFoldDB" id="A0A936Z2Q3"/>
<organism evidence="1 2">
    <name type="scientific">Ramlibacter monticola</name>
    <dbReference type="NCBI Taxonomy" id="1926872"/>
    <lineage>
        <taxon>Bacteria</taxon>
        <taxon>Pseudomonadati</taxon>
        <taxon>Pseudomonadota</taxon>
        <taxon>Betaproteobacteria</taxon>
        <taxon>Burkholderiales</taxon>
        <taxon>Comamonadaceae</taxon>
        <taxon>Ramlibacter</taxon>
    </lineage>
</organism>
<keyword evidence="2" id="KW-1185">Reference proteome</keyword>